<dbReference type="InterPro" id="IPR050360">
    <property type="entry name" value="MFS_Sugar_Transporters"/>
</dbReference>
<comment type="subcellular location">
    <subcellularLocation>
        <location evidence="1">Membrane</location>
        <topology evidence="1">Multi-pass membrane protein</topology>
    </subcellularLocation>
</comment>
<feature type="domain" description="Major facilitator superfamily (MFS) profile" evidence="7">
    <location>
        <begin position="29"/>
        <end position="469"/>
    </location>
</feature>
<proteinExistence type="inferred from homology"/>
<dbReference type="Pfam" id="PF00083">
    <property type="entry name" value="Sugar_tr"/>
    <property type="match status" value="1"/>
</dbReference>
<feature type="transmembrane region" description="Helical" evidence="6">
    <location>
        <begin position="167"/>
        <end position="186"/>
    </location>
</feature>
<evidence type="ECO:0000256" key="6">
    <source>
        <dbReference type="SAM" id="Phobius"/>
    </source>
</evidence>
<dbReference type="PROSITE" id="PS50850">
    <property type="entry name" value="MFS"/>
    <property type="match status" value="1"/>
</dbReference>
<keyword evidence="5 6" id="KW-0472">Membrane</keyword>
<name>A0AAD6GCH5_9EURO</name>
<feature type="transmembrane region" description="Helical" evidence="6">
    <location>
        <begin position="375"/>
        <end position="392"/>
    </location>
</feature>
<gene>
    <name evidence="8" type="ORF">N7494_009759</name>
</gene>
<protein>
    <recommendedName>
        <fullName evidence="7">Major facilitator superfamily (MFS) profile domain-containing protein</fullName>
    </recommendedName>
</protein>
<dbReference type="PANTHER" id="PTHR48022:SF33">
    <property type="entry name" value="SUGAR PERMEASE, PUTATIVE (AFU_ORTHOLOGUE AFUA_6G12040)-RELATED"/>
    <property type="match status" value="1"/>
</dbReference>
<evidence type="ECO:0000259" key="7">
    <source>
        <dbReference type="PROSITE" id="PS50850"/>
    </source>
</evidence>
<evidence type="ECO:0000256" key="1">
    <source>
        <dbReference type="ARBA" id="ARBA00004141"/>
    </source>
</evidence>
<evidence type="ECO:0000256" key="2">
    <source>
        <dbReference type="ARBA" id="ARBA00010992"/>
    </source>
</evidence>
<evidence type="ECO:0000313" key="8">
    <source>
        <dbReference type="EMBL" id="KAJ5533207.1"/>
    </source>
</evidence>
<dbReference type="GO" id="GO:0016020">
    <property type="term" value="C:membrane"/>
    <property type="evidence" value="ECO:0007669"/>
    <property type="project" value="UniProtKB-SubCell"/>
</dbReference>
<feature type="transmembrane region" description="Helical" evidence="6">
    <location>
        <begin position="198"/>
        <end position="224"/>
    </location>
</feature>
<dbReference type="Gene3D" id="1.20.1250.20">
    <property type="entry name" value="MFS general substrate transporter like domains"/>
    <property type="match status" value="1"/>
</dbReference>
<evidence type="ECO:0000313" key="9">
    <source>
        <dbReference type="Proteomes" id="UP001220324"/>
    </source>
</evidence>
<keyword evidence="4 6" id="KW-1133">Transmembrane helix</keyword>
<feature type="transmembrane region" description="Helical" evidence="6">
    <location>
        <begin position="348"/>
        <end position="369"/>
    </location>
</feature>
<feature type="transmembrane region" description="Helical" evidence="6">
    <location>
        <begin position="447"/>
        <end position="465"/>
    </location>
</feature>
<dbReference type="InterPro" id="IPR036259">
    <property type="entry name" value="MFS_trans_sf"/>
</dbReference>
<feature type="transmembrane region" description="Helical" evidence="6">
    <location>
        <begin position="287"/>
        <end position="308"/>
    </location>
</feature>
<dbReference type="PROSITE" id="PS00216">
    <property type="entry name" value="SUGAR_TRANSPORT_1"/>
    <property type="match status" value="1"/>
</dbReference>
<reference evidence="8 9" key="1">
    <citation type="journal article" date="2023" name="IMA Fungus">
        <title>Comparative genomic study of the Penicillium genus elucidates a diverse pangenome and 15 lateral gene transfer events.</title>
        <authorList>
            <person name="Petersen C."/>
            <person name="Sorensen T."/>
            <person name="Nielsen M.R."/>
            <person name="Sondergaard T.E."/>
            <person name="Sorensen J.L."/>
            <person name="Fitzpatrick D.A."/>
            <person name="Frisvad J.C."/>
            <person name="Nielsen K.L."/>
        </authorList>
    </citation>
    <scope>NUCLEOTIDE SEQUENCE [LARGE SCALE GENOMIC DNA]</scope>
    <source>
        <strain evidence="8 9">IBT 35679</strain>
    </source>
</reference>
<organism evidence="8 9">
    <name type="scientific">Penicillium frequentans</name>
    <dbReference type="NCBI Taxonomy" id="3151616"/>
    <lineage>
        <taxon>Eukaryota</taxon>
        <taxon>Fungi</taxon>
        <taxon>Dikarya</taxon>
        <taxon>Ascomycota</taxon>
        <taxon>Pezizomycotina</taxon>
        <taxon>Eurotiomycetes</taxon>
        <taxon>Eurotiomycetidae</taxon>
        <taxon>Eurotiales</taxon>
        <taxon>Aspergillaceae</taxon>
        <taxon>Penicillium</taxon>
    </lineage>
</organism>
<feature type="transmembrane region" description="Helical" evidence="6">
    <location>
        <begin position="134"/>
        <end position="155"/>
    </location>
</feature>
<dbReference type="EMBL" id="JAQIZZ010000007">
    <property type="protein sequence ID" value="KAJ5533207.1"/>
    <property type="molecule type" value="Genomic_DNA"/>
</dbReference>
<keyword evidence="9" id="KW-1185">Reference proteome</keyword>
<dbReference type="AlphaFoldDB" id="A0AAD6GCH5"/>
<dbReference type="InterPro" id="IPR020846">
    <property type="entry name" value="MFS_dom"/>
</dbReference>
<accession>A0AAD6GCH5</accession>
<feature type="transmembrane region" description="Helical" evidence="6">
    <location>
        <begin position="104"/>
        <end position="122"/>
    </location>
</feature>
<feature type="transmembrane region" description="Helical" evidence="6">
    <location>
        <begin position="413"/>
        <end position="435"/>
    </location>
</feature>
<dbReference type="InterPro" id="IPR005828">
    <property type="entry name" value="MFS_sugar_transport-like"/>
</dbReference>
<evidence type="ECO:0000256" key="5">
    <source>
        <dbReference type="ARBA" id="ARBA00023136"/>
    </source>
</evidence>
<dbReference type="SUPFAM" id="SSF103473">
    <property type="entry name" value="MFS general substrate transporter"/>
    <property type="match status" value="1"/>
</dbReference>
<dbReference type="Proteomes" id="UP001220324">
    <property type="component" value="Unassembled WGS sequence"/>
</dbReference>
<keyword evidence="3 6" id="KW-0812">Transmembrane</keyword>
<dbReference type="InterPro" id="IPR005829">
    <property type="entry name" value="Sugar_transporter_CS"/>
</dbReference>
<evidence type="ECO:0000256" key="3">
    <source>
        <dbReference type="ARBA" id="ARBA00022692"/>
    </source>
</evidence>
<sequence length="502" mass="54499">MTDDLKSSTAHLEWEEAGFLKADQELGLIGSLSFSAGTMFGYDQIVNGASISMPAFMLYFGDQDASGLYLPSLWTALWTSMSSLAQALSATGTGFLADRIGRKWTGVIAGIIGLAGAAVQYTALTRSSLLGGKIVGGLGIGMAMSTGMTYASEVVPPRLVPAVQQGFVVFILIMQAVAMGIIRVFVTDMTEKAFRTVFAIQFGVGGLVTIAFAIAPESPVYCIINQREEGAKKLYRWLYRDDADREERYSHLVKTIEEENSQREENQSSYIECFQGVDLKRTLTMMFLFGIVNLGGGPFLSQSIYFLISVGLPTVHVYDVSIGGFALAIILIVGSGIFLKNVRRRNKLLSGCIVNFVFNLIVGALYWANGTGPKWAIAIFMNVLISLQACLMQSPGWSIAAEISSYRLRAKSMSLGIMSQTFTTWLVTFVVPYMYNVDSGNLGARTGLVFAGATVLLIWGVWTIVPDTTGLSTEDIDNLYEAKVPARKFATHKLAITAPDDA</sequence>
<dbReference type="FunFam" id="1.20.1250.20:FF:000078">
    <property type="entry name" value="MFS maltose transporter, putative"/>
    <property type="match status" value="1"/>
</dbReference>
<feature type="transmembrane region" description="Helical" evidence="6">
    <location>
        <begin position="320"/>
        <end position="339"/>
    </location>
</feature>
<dbReference type="PANTHER" id="PTHR48022">
    <property type="entry name" value="PLASTIDIC GLUCOSE TRANSPORTER 4"/>
    <property type="match status" value="1"/>
</dbReference>
<comment type="caution">
    <text evidence="8">The sequence shown here is derived from an EMBL/GenBank/DDBJ whole genome shotgun (WGS) entry which is preliminary data.</text>
</comment>
<dbReference type="GO" id="GO:0005351">
    <property type="term" value="F:carbohydrate:proton symporter activity"/>
    <property type="evidence" value="ECO:0007669"/>
    <property type="project" value="TreeGrafter"/>
</dbReference>
<evidence type="ECO:0000256" key="4">
    <source>
        <dbReference type="ARBA" id="ARBA00022989"/>
    </source>
</evidence>
<comment type="similarity">
    <text evidence="2">Belongs to the major facilitator superfamily. Sugar transporter (TC 2.A.1.1) family.</text>
</comment>